<dbReference type="InterPro" id="IPR051254">
    <property type="entry name" value="PPP1R15"/>
</dbReference>
<dbReference type="GO" id="GO:0005783">
    <property type="term" value="C:endoplasmic reticulum"/>
    <property type="evidence" value="ECO:0007669"/>
    <property type="project" value="TreeGrafter"/>
</dbReference>
<dbReference type="OrthoDB" id="5976067at2759"/>
<dbReference type="PANTHER" id="PTHR16489:SF12">
    <property type="entry name" value="GH11727P"/>
    <property type="match status" value="1"/>
</dbReference>
<dbReference type="Proteomes" id="UP000192223">
    <property type="component" value="Unplaced"/>
</dbReference>
<name>A0A1W4X3S0_AGRPL</name>
<organism evidence="1 2">
    <name type="scientific">Agrilus planipennis</name>
    <name type="common">Emerald ash borer</name>
    <name type="synonym">Agrilus marcopoli</name>
    <dbReference type="NCBI Taxonomy" id="224129"/>
    <lineage>
        <taxon>Eukaryota</taxon>
        <taxon>Metazoa</taxon>
        <taxon>Ecdysozoa</taxon>
        <taxon>Arthropoda</taxon>
        <taxon>Hexapoda</taxon>
        <taxon>Insecta</taxon>
        <taxon>Pterygota</taxon>
        <taxon>Neoptera</taxon>
        <taxon>Endopterygota</taxon>
        <taxon>Coleoptera</taxon>
        <taxon>Polyphaga</taxon>
        <taxon>Elateriformia</taxon>
        <taxon>Buprestoidea</taxon>
        <taxon>Buprestidae</taxon>
        <taxon>Agrilinae</taxon>
        <taxon>Agrilus</taxon>
    </lineage>
</organism>
<dbReference type="STRING" id="224129.A0A1W4X3S0"/>
<dbReference type="RefSeq" id="XP_018330729.1">
    <property type="nucleotide sequence ID" value="XM_018475227.2"/>
</dbReference>
<keyword evidence="1" id="KW-1185">Reference proteome</keyword>
<dbReference type="KEGG" id="apln:108740769"/>
<dbReference type="GO" id="GO:0019888">
    <property type="term" value="F:protein phosphatase regulator activity"/>
    <property type="evidence" value="ECO:0007669"/>
    <property type="project" value="TreeGrafter"/>
</dbReference>
<dbReference type="CTD" id="37820"/>
<dbReference type="GO" id="GO:0034976">
    <property type="term" value="P:response to endoplasmic reticulum stress"/>
    <property type="evidence" value="ECO:0007669"/>
    <property type="project" value="TreeGrafter"/>
</dbReference>
<accession>A0A1W4X3S0</accession>
<reference evidence="2" key="1">
    <citation type="submission" date="2025-08" db="UniProtKB">
        <authorList>
            <consortium name="RefSeq"/>
        </authorList>
    </citation>
    <scope>IDENTIFICATION</scope>
    <source>
        <tissue evidence="2">Entire body</tissue>
    </source>
</reference>
<proteinExistence type="predicted"/>
<sequence>MFASKFSNNRRFMAPRGEFCKPCNIHYYYYCNPEYADMDRQNIIAFNFTNKMNLTSNILTNKYFSQKACNQNFGEGLKDFVVGPSLDATNAYTNFSNARIGHFHPTNMQPVDGNAHKISDMYTYLIDLIKSFFSSWKGPDEQEQNLGMIECSTHEADNSYNKNNSIQKDIHDCDLVTNEESHCIVTKNVNESIENSTKNRKTCCDTADRSTLNSIKPCLKMKTEGKYKTMDDYDLGSSKYSREVNRLNSLKKKKQRRMAAQERKKHYNRDTNRRWQHNKDWNRNKIDIKDDLDEVTTKNCKSENRDCYDDDFLNSEKLVFLENCRNIAHSSPTLKSSMPLVINTNSLVVTADQTLSSSLEDSHPVRFRNVSECESEDSFIVFAKDDNVCDDESEFDDGESICIFFEDDTTEDEEEIQKSQITNRKKVSFASDKHLCKVHHMVKWSYAYQAARKGPWEECARDRERFMLRIRNLEPELSKVFDPKLRKRIYNERFAANVPKRKSMASKVKCRKPLK</sequence>
<gene>
    <name evidence="2" type="primary">LOC108740769</name>
</gene>
<dbReference type="GO" id="GO:0000164">
    <property type="term" value="C:protein phosphatase type 1 complex"/>
    <property type="evidence" value="ECO:0007669"/>
    <property type="project" value="TreeGrafter"/>
</dbReference>
<protein>
    <submittedName>
        <fullName evidence="2">Uncharacterized protein LOC108740769</fullName>
    </submittedName>
</protein>
<evidence type="ECO:0000313" key="2">
    <source>
        <dbReference type="RefSeq" id="XP_018330729.1"/>
    </source>
</evidence>
<dbReference type="PANTHER" id="PTHR16489">
    <property type="entry name" value="GH11727P"/>
    <property type="match status" value="1"/>
</dbReference>
<dbReference type="GeneID" id="108740769"/>
<dbReference type="AlphaFoldDB" id="A0A1W4X3S0"/>
<evidence type="ECO:0000313" key="1">
    <source>
        <dbReference type="Proteomes" id="UP000192223"/>
    </source>
</evidence>
<dbReference type="InParanoid" id="A0A1W4X3S0"/>